<dbReference type="AlphaFoldDB" id="A0A7G9G953"/>
<dbReference type="SUPFAM" id="SSF52540">
    <property type="entry name" value="P-loop containing nucleoside triphosphate hydrolases"/>
    <property type="match status" value="1"/>
</dbReference>
<reference evidence="6 7" key="1">
    <citation type="submission" date="2020-08" db="EMBL/GenBank/DDBJ databases">
        <authorList>
            <person name="Liu C."/>
            <person name="Sun Q."/>
        </authorList>
    </citation>
    <scope>NUCLEOTIDE SEQUENCE [LARGE SCALE GENOMIC DNA]</scope>
    <source>
        <strain evidence="6 7">NSJ-29</strain>
    </source>
</reference>
<evidence type="ECO:0000313" key="7">
    <source>
        <dbReference type="Proteomes" id="UP000515860"/>
    </source>
</evidence>
<evidence type="ECO:0000259" key="5">
    <source>
        <dbReference type="PROSITE" id="PS50893"/>
    </source>
</evidence>
<dbReference type="InterPro" id="IPR027417">
    <property type="entry name" value="P-loop_NTPase"/>
</dbReference>
<sequence>MNAEMLKFSHVAAGYRDREILHDVTLSVEEGDFVGLIGSNGTGKSTLIKCISGLLPLTKGEITICGREQSLLKSRERARLVAVVPQSYHVDYDFTVEDIVMMGRNPYLGFGKREDERDFEIVKNAMEATNTEIFRGRLYNELSGGERQRVILARAIAQQPRVILLDEPTSALDIHHQIEVMELIARLNREEHMTVLAVLHDINMAARFCRRIVMLRDGTVTADGTPEEVVNRKNMEELYAMKLMVRENPLFHKPEIVPIRVMGEEQVGNPFHIHVICGASGAAKIMEELDARGYRVTAGVVNVGSDDWDICHFLDLERVEIDPFTPVTEEDQKRNLKLMEDADVILISDVPFGESNLKNLEGLESRRGQIFFHKNALSNDYTGGKLVRRLEEIGVKKNIVYFGDHDEFLKSLEKMHEEGI</sequence>
<keyword evidence="7" id="KW-1185">Reference proteome</keyword>
<dbReference type="KEGG" id="whj:H9Q79_10280"/>
<evidence type="ECO:0000256" key="2">
    <source>
        <dbReference type="ARBA" id="ARBA00022741"/>
    </source>
</evidence>
<evidence type="ECO:0000256" key="4">
    <source>
        <dbReference type="ARBA" id="ARBA00022967"/>
    </source>
</evidence>
<dbReference type="Pfam" id="PF00005">
    <property type="entry name" value="ABC_tran"/>
    <property type="match status" value="1"/>
</dbReference>
<feature type="domain" description="ABC transporter" evidence="5">
    <location>
        <begin position="6"/>
        <end position="242"/>
    </location>
</feature>
<keyword evidence="1" id="KW-0813">Transport</keyword>
<dbReference type="FunFam" id="3.40.50.300:FF:000134">
    <property type="entry name" value="Iron-enterobactin ABC transporter ATP-binding protein"/>
    <property type="match status" value="1"/>
</dbReference>
<protein>
    <submittedName>
        <fullName evidence="6">ABC transporter ATP-binding protein</fullName>
    </submittedName>
</protein>
<dbReference type="SMART" id="SM00382">
    <property type="entry name" value="AAA"/>
    <property type="match status" value="1"/>
</dbReference>
<dbReference type="EMBL" id="CP060635">
    <property type="protein sequence ID" value="QNM07335.1"/>
    <property type="molecule type" value="Genomic_DNA"/>
</dbReference>
<keyword evidence="4" id="KW-1278">Translocase</keyword>
<dbReference type="RefSeq" id="WP_118647857.1">
    <property type="nucleotide sequence ID" value="NZ_CP060635.1"/>
</dbReference>
<gene>
    <name evidence="6" type="ORF">H9Q79_10280</name>
</gene>
<organism evidence="6 7">
    <name type="scientific">Wansuia hejianensis</name>
    <dbReference type="NCBI Taxonomy" id="2763667"/>
    <lineage>
        <taxon>Bacteria</taxon>
        <taxon>Bacillati</taxon>
        <taxon>Bacillota</taxon>
        <taxon>Clostridia</taxon>
        <taxon>Lachnospirales</taxon>
        <taxon>Lachnospiraceae</taxon>
        <taxon>Wansuia</taxon>
    </lineage>
</organism>
<evidence type="ECO:0000256" key="1">
    <source>
        <dbReference type="ARBA" id="ARBA00022448"/>
    </source>
</evidence>
<evidence type="ECO:0000256" key="3">
    <source>
        <dbReference type="ARBA" id="ARBA00022840"/>
    </source>
</evidence>
<keyword evidence="2" id="KW-0547">Nucleotide-binding</keyword>
<dbReference type="GO" id="GO:0016887">
    <property type="term" value="F:ATP hydrolysis activity"/>
    <property type="evidence" value="ECO:0007669"/>
    <property type="project" value="InterPro"/>
</dbReference>
<dbReference type="InterPro" id="IPR003593">
    <property type="entry name" value="AAA+_ATPase"/>
</dbReference>
<evidence type="ECO:0000313" key="6">
    <source>
        <dbReference type="EMBL" id="QNM07335.1"/>
    </source>
</evidence>
<dbReference type="CDD" id="cd03214">
    <property type="entry name" value="ABC_Iron-Siderophores_B12_Hemin"/>
    <property type="match status" value="1"/>
</dbReference>
<name>A0A7G9G953_9FIRM</name>
<dbReference type="PROSITE" id="PS00211">
    <property type="entry name" value="ABC_TRANSPORTER_1"/>
    <property type="match status" value="1"/>
</dbReference>
<dbReference type="InterPro" id="IPR017871">
    <property type="entry name" value="ABC_transporter-like_CS"/>
</dbReference>
<dbReference type="PANTHER" id="PTHR42794:SF1">
    <property type="entry name" value="HEMIN IMPORT ATP-BINDING PROTEIN HMUV"/>
    <property type="match status" value="1"/>
</dbReference>
<dbReference type="InterPro" id="IPR003439">
    <property type="entry name" value="ABC_transporter-like_ATP-bd"/>
</dbReference>
<dbReference type="GO" id="GO:0005524">
    <property type="term" value="F:ATP binding"/>
    <property type="evidence" value="ECO:0007669"/>
    <property type="project" value="UniProtKB-KW"/>
</dbReference>
<proteinExistence type="predicted"/>
<dbReference type="Gene3D" id="3.40.50.300">
    <property type="entry name" value="P-loop containing nucleotide triphosphate hydrolases"/>
    <property type="match status" value="1"/>
</dbReference>
<dbReference type="Proteomes" id="UP000515860">
    <property type="component" value="Chromosome"/>
</dbReference>
<dbReference type="PANTHER" id="PTHR42794">
    <property type="entry name" value="HEMIN IMPORT ATP-BINDING PROTEIN HMUV"/>
    <property type="match status" value="1"/>
</dbReference>
<keyword evidence="3 6" id="KW-0067">ATP-binding</keyword>
<dbReference type="PROSITE" id="PS50893">
    <property type="entry name" value="ABC_TRANSPORTER_2"/>
    <property type="match status" value="1"/>
</dbReference>
<accession>A0A7G9G953</accession>